<dbReference type="GO" id="GO:0005688">
    <property type="term" value="C:U6 snRNP"/>
    <property type="evidence" value="ECO:0007669"/>
    <property type="project" value="TreeGrafter"/>
</dbReference>
<dbReference type="GO" id="GO:0000398">
    <property type="term" value="P:mRNA splicing, via spliceosome"/>
    <property type="evidence" value="ECO:0007669"/>
    <property type="project" value="InterPro"/>
</dbReference>
<proteinExistence type="inferred from homology"/>
<keyword evidence="5" id="KW-0694">RNA-binding</keyword>
<evidence type="ECO:0000256" key="2">
    <source>
        <dbReference type="ARBA" id="ARBA00006850"/>
    </source>
</evidence>
<evidence type="ECO:0000256" key="8">
    <source>
        <dbReference type="ARBA" id="ARBA00023274"/>
    </source>
</evidence>
<dbReference type="GO" id="GO:0000956">
    <property type="term" value="P:nuclear-transcribed mRNA catabolic process"/>
    <property type="evidence" value="ECO:0007669"/>
    <property type="project" value="InterPro"/>
</dbReference>
<sequence length="189" mass="20785">MSSEQKLQTPEPQLQQQQQSPSITSPKGTPNLPPTPSNQSNTQQSPRRYNNNNNNQRSNRQNNRNRNQGNNNSNGPRKRKAILDLTKYTNQKMAISLIGGREITGILKGFDTLLNLVLDETVEVIRDSDGKLPPVKEGAEDTTSGNQRKLGLVVVRGPLLLTISPCEGFEVIENPFVENVSAGGEEAVI</sequence>
<evidence type="ECO:0000259" key="10">
    <source>
        <dbReference type="PROSITE" id="PS52002"/>
    </source>
</evidence>
<keyword evidence="12" id="KW-1185">Reference proteome</keyword>
<dbReference type="Pfam" id="PF01423">
    <property type="entry name" value="LSM"/>
    <property type="match status" value="1"/>
</dbReference>
<feature type="compositionally biased region" description="Low complexity" evidence="9">
    <location>
        <begin position="43"/>
        <end position="75"/>
    </location>
</feature>
<dbReference type="GO" id="GO:0097526">
    <property type="term" value="C:spliceosomal tri-snRNP complex"/>
    <property type="evidence" value="ECO:0007669"/>
    <property type="project" value="TreeGrafter"/>
</dbReference>
<dbReference type="Gene3D" id="2.30.30.100">
    <property type="match status" value="1"/>
</dbReference>
<evidence type="ECO:0000256" key="7">
    <source>
        <dbReference type="ARBA" id="ARBA00023242"/>
    </source>
</evidence>
<dbReference type="InterPro" id="IPR044641">
    <property type="entry name" value="Lsm7/SmG-like"/>
</dbReference>
<comment type="subcellular location">
    <subcellularLocation>
        <location evidence="1">Nucleus</location>
    </subcellularLocation>
</comment>
<dbReference type="OrthoDB" id="274944at2759"/>
<dbReference type="InterPro" id="IPR017132">
    <property type="entry name" value="Lsm7"/>
</dbReference>
<feature type="domain" description="Sm" evidence="10">
    <location>
        <begin position="80"/>
        <end position="169"/>
    </location>
</feature>
<feature type="region of interest" description="Disordered" evidence="9">
    <location>
        <begin position="1"/>
        <end position="79"/>
    </location>
</feature>
<dbReference type="GO" id="GO:0003723">
    <property type="term" value="F:RNA binding"/>
    <property type="evidence" value="ECO:0007669"/>
    <property type="project" value="UniProtKB-KW"/>
</dbReference>
<dbReference type="InterPro" id="IPR047575">
    <property type="entry name" value="Sm"/>
</dbReference>
<gene>
    <name evidence="11" type="ORF">Amon01_000152600</name>
</gene>
<dbReference type="EMBL" id="BSXU01000480">
    <property type="protein sequence ID" value="GMG20830.1"/>
    <property type="molecule type" value="Genomic_DNA"/>
</dbReference>
<evidence type="ECO:0000313" key="11">
    <source>
        <dbReference type="EMBL" id="GMG20830.1"/>
    </source>
</evidence>
<comment type="caution">
    <text evidence="11">The sequence shown here is derived from an EMBL/GenBank/DDBJ whole genome shotgun (WGS) entry which is preliminary data.</text>
</comment>
<evidence type="ECO:0000256" key="6">
    <source>
        <dbReference type="ARBA" id="ARBA00023187"/>
    </source>
</evidence>
<keyword evidence="6" id="KW-0508">mRNA splicing</keyword>
<evidence type="ECO:0000256" key="1">
    <source>
        <dbReference type="ARBA" id="ARBA00004123"/>
    </source>
</evidence>
<dbReference type="InterPro" id="IPR010920">
    <property type="entry name" value="LSM_dom_sf"/>
</dbReference>
<dbReference type="GO" id="GO:0071013">
    <property type="term" value="C:catalytic step 2 spliceosome"/>
    <property type="evidence" value="ECO:0007669"/>
    <property type="project" value="TreeGrafter"/>
</dbReference>
<keyword evidence="3" id="KW-0507">mRNA processing</keyword>
<dbReference type="PANTHER" id="PTHR10553:SF5">
    <property type="entry name" value="U6 SNRNA-ASSOCIATED SM-LIKE PROTEIN LSM7"/>
    <property type="match status" value="1"/>
</dbReference>
<evidence type="ECO:0000256" key="3">
    <source>
        <dbReference type="ARBA" id="ARBA00022664"/>
    </source>
</evidence>
<keyword evidence="4" id="KW-0747">Spliceosome</keyword>
<organism evidence="11 12">
    <name type="scientific">Ambrosiozyma monospora</name>
    <name type="common">Yeast</name>
    <name type="synonym">Endomycopsis monosporus</name>
    <dbReference type="NCBI Taxonomy" id="43982"/>
    <lineage>
        <taxon>Eukaryota</taxon>
        <taxon>Fungi</taxon>
        <taxon>Dikarya</taxon>
        <taxon>Ascomycota</taxon>
        <taxon>Saccharomycotina</taxon>
        <taxon>Pichiomycetes</taxon>
        <taxon>Pichiales</taxon>
        <taxon>Pichiaceae</taxon>
        <taxon>Ambrosiozyma</taxon>
    </lineage>
</organism>
<dbReference type="PROSITE" id="PS52002">
    <property type="entry name" value="SM"/>
    <property type="match status" value="1"/>
</dbReference>
<evidence type="ECO:0000313" key="12">
    <source>
        <dbReference type="Proteomes" id="UP001165063"/>
    </source>
</evidence>
<name>A0A9W6YTN7_AMBMO</name>
<keyword evidence="8" id="KW-0687">Ribonucleoprotein</keyword>
<evidence type="ECO:0000256" key="5">
    <source>
        <dbReference type="ARBA" id="ARBA00022884"/>
    </source>
</evidence>
<reference evidence="11" key="1">
    <citation type="submission" date="2023-04" db="EMBL/GenBank/DDBJ databases">
        <title>Ambrosiozyma monospora NBRC 1965.</title>
        <authorList>
            <person name="Ichikawa N."/>
            <person name="Sato H."/>
            <person name="Tonouchi N."/>
        </authorList>
    </citation>
    <scope>NUCLEOTIDE SEQUENCE</scope>
    <source>
        <strain evidence="11">NBRC 1965</strain>
    </source>
</reference>
<protein>
    <submittedName>
        <fullName evidence="11">Unnamed protein product</fullName>
    </submittedName>
</protein>
<dbReference type="GO" id="GO:0071004">
    <property type="term" value="C:U2-type prespliceosome"/>
    <property type="evidence" value="ECO:0007669"/>
    <property type="project" value="TreeGrafter"/>
</dbReference>
<dbReference type="AlphaFoldDB" id="A0A9W6YTN7"/>
<dbReference type="InterPro" id="IPR001163">
    <property type="entry name" value="Sm_dom_euk/arc"/>
</dbReference>
<evidence type="ECO:0000256" key="4">
    <source>
        <dbReference type="ARBA" id="ARBA00022728"/>
    </source>
</evidence>
<dbReference type="GO" id="GO:1990726">
    <property type="term" value="C:Lsm1-7-Pat1 complex"/>
    <property type="evidence" value="ECO:0007669"/>
    <property type="project" value="TreeGrafter"/>
</dbReference>
<dbReference type="SMART" id="SM00651">
    <property type="entry name" value="Sm"/>
    <property type="match status" value="1"/>
</dbReference>
<accession>A0A9W6YTN7</accession>
<comment type="similarity">
    <text evidence="2">Belongs to the snRNP Sm proteins family.</text>
</comment>
<dbReference type="Proteomes" id="UP001165063">
    <property type="component" value="Unassembled WGS sequence"/>
</dbReference>
<evidence type="ECO:0000256" key="9">
    <source>
        <dbReference type="SAM" id="MobiDB-lite"/>
    </source>
</evidence>
<dbReference type="SUPFAM" id="SSF50182">
    <property type="entry name" value="Sm-like ribonucleoproteins"/>
    <property type="match status" value="1"/>
</dbReference>
<dbReference type="CDD" id="cd01729">
    <property type="entry name" value="LSm7"/>
    <property type="match status" value="1"/>
</dbReference>
<feature type="compositionally biased region" description="Low complexity" evidence="9">
    <location>
        <begin position="1"/>
        <end position="27"/>
    </location>
</feature>
<dbReference type="PANTHER" id="PTHR10553">
    <property type="entry name" value="SMALL NUCLEAR RIBONUCLEOPROTEIN"/>
    <property type="match status" value="1"/>
</dbReference>
<keyword evidence="7" id="KW-0539">Nucleus</keyword>